<accession>A0A2P2PIP6</accession>
<reference evidence="1" key="1">
    <citation type="submission" date="2018-02" db="EMBL/GenBank/DDBJ databases">
        <title>Rhizophora mucronata_Transcriptome.</title>
        <authorList>
            <person name="Meera S.P."/>
            <person name="Sreeshan A."/>
            <person name="Augustine A."/>
        </authorList>
    </citation>
    <scope>NUCLEOTIDE SEQUENCE</scope>
    <source>
        <tissue evidence="1">Leaf</tissue>
    </source>
</reference>
<dbReference type="AlphaFoldDB" id="A0A2P2PIP6"/>
<dbReference type="EMBL" id="GGEC01074164">
    <property type="protein sequence ID" value="MBX54648.1"/>
    <property type="molecule type" value="Transcribed_RNA"/>
</dbReference>
<name>A0A2P2PIP6_RHIMU</name>
<sequence>MCLVAHQMITRIKRWTVVQPV</sequence>
<evidence type="ECO:0000313" key="1">
    <source>
        <dbReference type="EMBL" id="MBX54648.1"/>
    </source>
</evidence>
<protein>
    <submittedName>
        <fullName evidence="1">Uncharacterized protein MANES_04G148600</fullName>
    </submittedName>
</protein>
<proteinExistence type="predicted"/>
<organism evidence="1">
    <name type="scientific">Rhizophora mucronata</name>
    <name type="common">Asiatic mangrove</name>
    <dbReference type="NCBI Taxonomy" id="61149"/>
    <lineage>
        <taxon>Eukaryota</taxon>
        <taxon>Viridiplantae</taxon>
        <taxon>Streptophyta</taxon>
        <taxon>Embryophyta</taxon>
        <taxon>Tracheophyta</taxon>
        <taxon>Spermatophyta</taxon>
        <taxon>Magnoliopsida</taxon>
        <taxon>eudicotyledons</taxon>
        <taxon>Gunneridae</taxon>
        <taxon>Pentapetalae</taxon>
        <taxon>rosids</taxon>
        <taxon>fabids</taxon>
        <taxon>Malpighiales</taxon>
        <taxon>Rhizophoraceae</taxon>
        <taxon>Rhizophora</taxon>
    </lineage>
</organism>